<organism evidence="2">
    <name type="scientific">Cacopsylla melanoneura</name>
    <dbReference type="NCBI Taxonomy" id="428564"/>
    <lineage>
        <taxon>Eukaryota</taxon>
        <taxon>Metazoa</taxon>
        <taxon>Ecdysozoa</taxon>
        <taxon>Arthropoda</taxon>
        <taxon>Hexapoda</taxon>
        <taxon>Insecta</taxon>
        <taxon>Pterygota</taxon>
        <taxon>Neoptera</taxon>
        <taxon>Paraneoptera</taxon>
        <taxon>Hemiptera</taxon>
        <taxon>Sternorrhyncha</taxon>
        <taxon>Psylloidea</taxon>
        <taxon>Psyllidae</taxon>
        <taxon>Psyllinae</taxon>
        <taxon>Cacopsylla</taxon>
    </lineage>
</organism>
<evidence type="ECO:0000313" key="2">
    <source>
        <dbReference type="EMBL" id="CAG6667119.1"/>
    </source>
</evidence>
<evidence type="ECO:0000256" key="1">
    <source>
        <dbReference type="SAM" id="Phobius"/>
    </source>
</evidence>
<dbReference type="EMBL" id="HBUF01541968">
    <property type="protein sequence ID" value="CAG6755415.1"/>
    <property type="molecule type" value="Transcribed_RNA"/>
</dbReference>
<dbReference type="AlphaFoldDB" id="A0A8D8SC42"/>
<dbReference type="EMBL" id="HBUF01346723">
    <property type="protein sequence ID" value="CAG6710160.1"/>
    <property type="molecule type" value="Transcribed_RNA"/>
</dbReference>
<feature type="transmembrane region" description="Helical" evidence="1">
    <location>
        <begin position="131"/>
        <end position="162"/>
    </location>
</feature>
<proteinExistence type="predicted"/>
<reference evidence="2" key="1">
    <citation type="submission" date="2021-05" db="EMBL/GenBank/DDBJ databases">
        <authorList>
            <person name="Alioto T."/>
            <person name="Alioto T."/>
            <person name="Gomez Garrido J."/>
        </authorList>
    </citation>
    <scope>NUCLEOTIDE SEQUENCE</scope>
</reference>
<dbReference type="EMBL" id="HBUF01215713">
    <property type="protein sequence ID" value="CAG6667119.1"/>
    <property type="molecule type" value="Transcribed_RNA"/>
</dbReference>
<feature type="transmembrane region" description="Helical" evidence="1">
    <location>
        <begin position="67"/>
        <end position="87"/>
    </location>
</feature>
<feature type="transmembrane region" description="Helical" evidence="1">
    <location>
        <begin position="34"/>
        <end position="55"/>
    </location>
</feature>
<protein>
    <submittedName>
        <fullName evidence="2">Uncharacterized protein</fullName>
    </submittedName>
</protein>
<dbReference type="EMBL" id="HBUF01541967">
    <property type="protein sequence ID" value="CAG6755413.1"/>
    <property type="molecule type" value="Transcribed_RNA"/>
</dbReference>
<accession>A0A8D8SC42</accession>
<keyword evidence="1" id="KW-0812">Transmembrane</keyword>
<dbReference type="EMBL" id="HBUF01541969">
    <property type="protein sequence ID" value="CAG6755417.1"/>
    <property type="molecule type" value="Transcribed_RNA"/>
</dbReference>
<keyword evidence="1" id="KW-1133">Transmembrane helix</keyword>
<sequence length="163" mass="20164">MNVAFCTEDVTLVFTFGFFTKFLFGTDRSTFPQLFFKFLLFLYFNRHLFLDLLFIFRINLIKRTIQFFFRISIICIFLIKIPLGYFVVIFMRLFIFCSDLIFFHIIRFLFKILWFSMSDFRVFSVWNQEWFCFLLFITTFNFISSFLFWWIIICLLILIQYLS</sequence>
<keyword evidence="1" id="KW-0472">Membrane</keyword>
<name>A0A8D8SC42_9HEMI</name>
<dbReference type="EMBL" id="HBUF01215714">
    <property type="protein sequence ID" value="CAG6667120.1"/>
    <property type="molecule type" value="Transcribed_RNA"/>
</dbReference>